<keyword evidence="6 9" id="KW-0326">Glycosidase</keyword>
<dbReference type="eggNOG" id="COG2207">
    <property type="taxonomic scope" value="Bacteria"/>
</dbReference>
<dbReference type="eggNOG" id="COG3664">
    <property type="taxonomic scope" value="Bacteria"/>
</dbReference>
<keyword evidence="10" id="KW-1185">Reference proteome</keyword>
<evidence type="ECO:0000256" key="6">
    <source>
        <dbReference type="ARBA" id="ARBA00023295"/>
    </source>
</evidence>
<dbReference type="InterPro" id="IPR017853">
    <property type="entry name" value="GH"/>
</dbReference>
<evidence type="ECO:0000313" key="10">
    <source>
        <dbReference type="Proteomes" id="UP000008460"/>
    </source>
</evidence>
<dbReference type="GO" id="GO:0003700">
    <property type="term" value="F:DNA-binding transcription factor activity"/>
    <property type="evidence" value="ECO:0007669"/>
    <property type="project" value="InterPro"/>
</dbReference>
<evidence type="ECO:0000256" key="1">
    <source>
        <dbReference type="ARBA" id="ARBA00008875"/>
    </source>
</evidence>
<evidence type="ECO:0000256" key="2">
    <source>
        <dbReference type="ARBA" id="ARBA00022801"/>
    </source>
</evidence>
<dbReference type="Gene3D" id="1.10.10.60">
    <property type="entry name" value="Homeodomain-like"/>
    <property type="match status" value="2"/>
</dbReference>
<evidence type="ECO:0000256" key="3">
    <source>
        <dbReference type="ARBA" id="ARBA00023015"/>
    </source>
</evidence>
<dbReference type="InterPro" id="IPR000514">
    <property type="entry name" value="Glyco_hydro_39"/>
</dbReference>
<proteinExistence type="inferred from homology"/>
<accession>F4GYI3</accession>
<dbReference type="PANTHER" id="PTHR43280">
    <property type="entry name" value="ARAC-FAMILY TRANSCRIPTIONAL REGULATOR"/>
    <property type="match status" value="1"/>
</dbReference>
<dbReference type="PANTHER" id="PTHR43280:SF2">
    <property type="entry name" value="HTH-TYPE TRANSCRIPTIONAL REGULATOR EXSA"/>
    <property type="match status" value="1"/>
</dbReference>
<dbReference type="HOGENOM" id="CLU_017624_0_0_11"/>
<dbReference type="KEGG" id="cfi:Celf_2981"/>
<evidence type="ECO:0000313" key="9">
    <source>
        <dbReference type="EMBL" id="AEE47100.1"/>
    </source>
</evidence>
<dbReference type="Gene3D" id="3.20.20.80">
    <property type="entry name" value="Glycosidases"/>
    <property type="match status" value="1"/>
</dbReference>
<dbReference type="Pfam" id="PF12833">
    <property type="entry name" value="HTH_18"/>
    <property type="match status" value="1"/>
</dbReference>
<evidence type="ECO:0000256" key="4">
    <source>
        <dbReference type="ARBA" id="ARBA00023125"/>
    </source>
</evidence>
<dbReference type="InterPro" id="IPR003313">
    <property type="entry name" value="AraC-bd"/>
</dbReference>
<organism evidence="9 10">
    <name type="scientific">Cellulomonas fimi (strain ATCC 484 / DSM 20113 / JCM 1341 / CCUG 24087 / LMG 16345 / NBRC 15513 / NCIMB 8980 / NCTC 7547 / NRS-133)</name>
    <dbReference type="NCBI Taxonomy" id="590998"/>
    <lineage>
        <taxon>Bacteria</taxon>
        <taxon>Bacillati</taxon>
        <taxon>Actinomycetota</taxon>
        <taxon>Actinomycetes</taxon>
        <taxon>Micrococcales</taxon>
        <taxon>Cellulomonadaceae</taxon>
        <taxon>Cellulomonas</taxon>
    </lineage>
</organism>
<dbReference type="SUPFAM" id="SSF46689">
    <property type="entry name" value="Homeodomain-like"/>
    <property type="match status" value="2"/>
</dbReference>
<dbReference type="GO" id="GO:0009044">
    <property type="term" value="F:xylan 1,4-beta-xylosidase activity"/>
    <property type="evidence" value="ECO:0007669"/>
    <property type="project" value="UniProtKB-EC"/>
</dbReference>
<keyword evidence="5" id="KW-0804">Transcription</keyword>
<protein>
    <submittedName>
        <fullName evidence="9">Transcriptional regulator, AraC family</fullName>
        <ecNumber evidence="9">3.2.1.37</ecNumber>
    </submittedName>
</protein>
<keyword evidence="3" id="KW-0805">Transcription regulation</keyword>
<keyword evidence="2 9" id="KW-0378">Hydrolase</keyword>
<dbReference type="GO" id="GO:0043565">
    <property type="term" value="F:sequence-specific DNA binding"/>
    <property type="evidence" value="ECO:0007669"/>
    <property type="project" value="InterPro"/>
</dbReference>
<dbReference type="SUPFAM" id="SSF51445">
    <property type="entry name" value="(Trans)glycosidases"/>
    <property type="match status" value="1"/>
</dbReference>
<dbReference type="AlphaFoldDB" id="F4GYI3"/>
<dbReference type="STRING" id="590998.Celf_2981"/>
<dbReference type="SUPFAM" id="SSF51011">
    <property type="entry name" value="Glycosyl hydrolase domain"/>
    <property type="match status" value="1"/>
</dbReference>
<dbReference type="SUPFAM" id="SSF51215">
    <property type="entry name" value="Regulatory protein AraC"/>
    <property type="match status" value="1"/>
</dbReference>
<dbReference type="GO" id="GO:0005975">
    <property type="term" value="P:carbohydrate metabolic process"/>
    <property type="evidence" value="ECO:0007669"/>
    <property type="project" value="InterPro"/>
</dbReference>
<feature type="domain" description="HTH araC/xylS-type" evidence="8">
    <location>
        <begin position="170"/>
        <end position="268"/>
    </location>
</feature>
<dbReference type="Gene3D" id="2.60.40.1500">
    <property type="entry name" value="Glycosyl hydrolase domain, family 39"/>
    <property type="match status" value="1"/>
</dbReference>
<dbReference type="Proteomes" id="UP000008460">
    <property type="component" value="Chromosome"/>
</dbReference>
<evidence type="ECO:0000259" key="8">
    <source>
        <dbReference type="PROSITE" id="PS01124"/>
    </source>
</evidence>
<name>F4GYI3_CELFA</name>
<dbReference type="Pfam" id="PF02311">
    <property type="entry name" value="AraC_binding"/>
    <property type="match status" value="1"/>
</dbReference>
<evidence type="ECO:0000256" key="5">
    <source>
        <dbReference type="ARBA" id="ARBA00023163"/>
    </source>
</evidence>
<dbReference type="EMBL" id="CP002666">
    <property type="protein sequence ID" value="AEE47100.1"/>
    <property type="molecule type" value="Genomic_DNA"/>
</dbReference>
<dbReference type="InterPro" id="IPR018060">
    <property type="entry name" value="HTH_AraC"/>
</dbReference>
<sequence length="840" mass="95413">MHTESELVLLPRSAPARVLLVDGDALPPSRRDEAQLIFVVHGRPLLVVDDEETYLEPEDVYLVNPHSLMEMEADEPCQLLSLRFDVHRLAPSLDDVRFRVNSVTGQSRAAFRPLIHLLASIIKVNSTQDDERRFQTVALLYALLDELVHRFVASPTGASTASDKHRVRLRRLLRYIDEHYAEGLSLNQVAAHEHLSAPYLSAFFKEQVGMTFSAYYNQLRLDRAVDDLVTSDESIEVVAKRNGFRDPRTFVKLFKERHKVLPSQFRRDQQVAAAPTGSLSRTTEGPAPDTPLRVLARYLPSEPEMRVTTAVDVEPVTKLVAVDSVDVHASGRRLRHTYRKITTVGRAKELLYEDVREMLRSWQADVGFEFIKFHGLFADDMHVYRENAAGEPVFSFVLLDKVFDFLLSIGLKPFVQLSFMPQELASIKDRTVYSAPFNVSPPKSLERWTALVDAFMSHVIARYSFDEVSTWLFCVWNEPDTGPTLFGFDDDDVFREFYAATYRTVKQHGSSLQFGSPAMLVSYTQNKNWLLGYLEFARAHRCSPDFLTIHYYDNDFGWETLPDHTPGRPSSSRLNKDQDAFRKTISQLKLLMRDLGLRVPVYMTEWNLTVSHRDLLNDTTFKSCYLAKNLLENYDELDAFAYWSLTDLMEELQPSEDMFHGGLGLLTSNGVKKPHYHFFAALSRVGDRLLASGDGYFVTSTGSAVQVFVYNYEHFSHLFASGERYDMTYLERYAPFSELGRMDFSIELTGLPAGEYRVRERVINSEHGSAFDTWLRMGAPSIDPQCVDYIRQVSVPQMIVNDLHVDGAVTVSAVLEPLEVRLIELVPAAPCPGVAGTSSS</sequence>
<dbReference type="SMART" id="SM00342">
    <property type="entry name" value="HTH_ARAC"/>
    <property type="match status" value="1"/>
</dbReference>
<dbReference type="Gene3D" id="2.60.120.10">
    <property type="entry name" value="Jelly Rolls"/>
    <property type="match status" value="1"/>
</dbReference>
<dbReference type="InterPro" id="IPR037923">
    <property type="entry name" value="HTH-like"/>
</dbReference>
<dbReference type="PROSITE" id="PS01124">
    <property type="entry name" value="HTH_ARAC_FAMILY_2"/>
    <property type="match status" value="1"/>
</dbReference>
<evidence type="ECO:0000256" key="7">
    <source>
        <dbReference type="PIRSR" id="PIRSR600514-1"/>
    </source>
</evidence>
<reference evidence="9 10" key="1">
    <citation type="submission" date="2011-04" db="EMBL/GenBank/DDBJ databases">
        <title>Complete sequence of Cellulomonas fimi ATCC 484.</title>
        <authorList>
            <consortium name="US DOE Joint Genome Institute"/>
            <person name="Lucas S."/>
            <person name="Han J."/>
            <person name="Lapidus A."/>
            <person name="Cheng J.-F."/>
            <person name="Goodwin L."/>
            <person name="Pitluck S."/>
            <person name="Peters L."/>
            <person name="Chertkov O."/>
            <person name="Detter J.C."/>
            <person name="Han C."/>
            <person name="Tapia R."/>
            <person name="Land M."/>
            <person name="Hauser L."/>
            <person name="Kyrpides N."/>
            <person name="Ivanova N."/>
            <person name="Ovchinnikova G."/>
            <person name="Pagani I."/>
            <person name="Mead D."/>
            <person name="Brumm P."/>
            <person name="Woyke T."/>
        </authorList>
    </citation>
    <scope>NUCLEOTIDE SEQUENCE [LARGE SCALE GENOMIC DNA]</scope>
    <source>
        <strain evidence="10">ATCC 484 / DSM 20113 / JCM 1341 / NBRC 15513 / NCIMB 8980 / NCTC 7547</strain>
    </source>
</reference>
<dbReference type="EC" id="3.2.1.37" evidence="9"/>
<keyword evidence="4" id="KW-0238">DNA-binding</keyword>
<dbReference type="InterPro" id="IPR014710">
    <property type="entry name" value="RmlC-like_jellyroll"/>
</dbReference>
<gene>
    <name evidence="9" type="ordered locus">Celf_2981</name>
</gene>
<dbReference type="Pfam" id="PF01229">
    <property type="entry name" value="Glyco_hydro_39"/>
    <property type="match status" value="1"/>
</dbReference>
<feature type="active site" description="Proton donor" evidence="7">
    <location>
        <position position="478"/>
    </location>
</feature>
<comment type="similarity">
    <text evidence="1">Belongs to the glycosyl hydrolase 39 family.</text>
</comment>
<dbReference type="InterPro" id="IPR009057">
    <property type="entry name" value="Homeodomain-like_sf"/>
</dbReference>
<dbReference type="InterPro" id="IPR049166">
    <property type="entry name" value="GH39_cat"/>
</dbReference>
<dbReference type="PRINTS" id="PR00745">
    <property type="entry name" value="GLHYDRLASE39"/>
</dbReference>